<comment type="similarity">
    <text evidence="1">Belongs to the Gfa family.</text>
</comment>
<accession>A0A344J5K0</accession>
<dbReference type="SUPFAM" id="SSF51316">
    <property type="entry name" value="Mss4-like"/>
    <property type="match status" value="1"/>
</dbReference>
<dbReference type="AlphaFoldDB" id="A0A344J5K0"/>
<keyword evidence="2" id="KW-0479">Metal-binding</keyword>
<evidence type="ECO:0000313" key="5">
    <source>
        <dbReference type="EMBL" id="AXA84310.1"/>
    </source>
</evidence>
<dbReference type="PANTHER" id="PTHR28620:SF1">
    <property type="entry name" value="CENP-V_GFA DOMAIN-CONTAINING PROTEIN"/>
    <property type="match status" value="1"/>
</dbReference>
<evidence type="ECO:0000256" key="3">
    <source>
        <dbReference type="ARBA" id="ARBA00022833"/>
    </source>
</evidence>
<protein>
    <submittedName>
        <fullName evidence="5">Aldehyde-activating protein</fullName>
    </submittedName>
</protein>
<organism evidence="5 6">
    <name type="scientific">Solilutibacter oculi</name>
    <dbReference type="NCBI Taxonomy" id="2698682"/>
    <lineage>
        <taxon>Bacteria</taxon>
        <taxon>Pseudomonadati</taxon>
        <taxon>Pseudomonadota</taxon>
        <taxon>Gammaproteobacteria</taxon>
        <taxon>Lysobacterales</taxon>
        <taxon>Lysobacteraceae</taxon>
        <taxon>Solilutibacter</taxon>
    </lineage>
</organism>
<dbReference type="KEGG" id="lue:DCD74_06030"/>
<keyword evidence="3" id="KW-0862">Zinc</keyword>
<proteinExistence type="inferred from homology"/>
<dbReference type="PANTHER" id="PTHR28620">
    <property type="entry name" value="CENTROMERE PROTEIN V"/>
    <property type="match status" value="1"/>
</dbReference>
<evidence type="ECO:0000313" key="6">
    <source>
        <dbReference type="Proteomes" id="UP000251842"/>
    </source>
</evidence>
<dbReference type="InterPro" id="IPR011057">
    <property type="entry name" value="Mss4-like_sf"/>
</dbReference>
<sequence length="115" mass="12880">MHKGSCHCGQTRYTLDAGEIPAMMECNCSHCQRKGYLLWFVPRDALKFESGEDALSTYTFNQHVIQHKFCPTCGCAPFGFGKGKDGEETVAVNVRCLEDVDLDAIKRRPVDGRSF</sequence>
<dbReference type="PROSITE" id="PS51891">
    <property type="entry name" value="CENP_V_GFA"/>
    <property type="match status" value="1"/>
</dbReference>
<dbReference type="EMBL" id="CP029556">
    <property type="protein sequence ID" value="AXA84310.1"/>
    <property type="molecule type" value="Genomic_DNA"/>
</dbReference>
<dbReference type="Gene3D" id="2.170.150.70">
    <property type="match status" value="1"/>
</dbReference>
<dbReference type="InterPro" id="IPR006913">
    <property type="entry name" value="CENP-V/GFA"/>
</dbReference>
<name>A0A344J5K0_9GAMM</name>
<gene>
    <name evidence="5" type="ORF">DCD74_06030</name>
</gene>
<dbReference type="RefSeq" id="WP_112926523.1">
    <property type="nucleotide sequence ID" value="NZ_CP029556.1"/>
</dbReference>
<evidence type="ECO:0000256" key="2">
    <source>
        <dbReference type="ARBA" id="ARBA00022723"/>
    </source>
</evidence>
<dbReference type="GO" id="GO:0046872">
    <property type="term" value="F:metal ion binding"/>
    <property type="evidence" value="ECO:0007669"/>
    <property type="project" value="UniProtKB-KW"/>
</dbReference>
<reference evidence="6" key="1">
    <citation type="submission" date="2018-05" db="EMBL/GenBank/DDBJ databases">
        <title>Luteimonas pekinense sp. nov., isolated from human Meibomian gland secretions, Beijing, China.</title>
        <authorList>
            <person name="Wen T."/>
            <person name="Bai H."/>
            <person name="Lv H."/>
        </authorList>
    </citation>
    <scope>NUCLEOTIDE SEQUENCE [LARGE SCALE GENOMIC DNA]</scope>
    <source>
        <strain evidence="6">83-4</strain>
    </source>
</reference>
<feature type="domain" description="CENP-V/GFA" evidence="4">
    <location>
        <begin position="2"/>
        <end position="115"/>
    </location>
</feature>
<evidence type="ECO:0000259" key="4">
    <source>
        <dbReference type="PROSITE" id="PS51891"/>
    </source>
</evidence>
<dbReference type="Pfam" id="PF04828">
    <property type="entry name" value="GFA"/>
    <property type="match status" value="1"/>
</dbReference>
<dbReference type="GO" id="GO:0016846">
    <property type="term" value="F:carbon-sulfur lyase activity"/>
    <property type="evidence" value="ECO:0007669"/>
    <property type="project" value="InterPro"/>
</dbReference>
<dbReference type="Proteomes" id="UP000251842">
    <property type="component" value="Chromosome"/>
</dbReference>
<dbReference type="InterPro" id="IPR052355">
    <property type="entry name" value="CENP-V-like"/>
</dbReference>
<keyword evidence="6" id="KW-1185">Reference proteome</keyword>
<evidence type="ECO:0000256" key="1">
    <source>
        <dbReference type="ARBA" id="ARBA00005495"/>
    </source>
</evidence>
<dbReference type="OrthoDB" id="9805575at2"/>